<comment type="caution">
    <text evidence="1">The sequence shown here is derived from an EMBL/GenBank/DDBJ whole genome shotgun (WGS) entry which is preliminary data.</text>
</comment>
<evidence type="ECO:0000313" key="1">
    <source>
        <dbReference type="EMBL" id="KAJ8875600.1"/>
    </source>
</evidence>
<name>A0ABQ9GU93_9NEOP</name>
<dbReference type="EMBL" id="JARBHB010000009">
    <property type="protein sequence ID" value="KAJ8875600.1"/>
    <property type="molecule type" value="Genomic_DNA"/>
</dbReference>
<sequence length="109" mass="12615">MILLDLALEALTEICLNVHAIVCDQGTSNQKVTENIWETIFHVQTKEDTYLLFIIYHTCLNMKETIMSNDFVIDGQIITWRVIVNLMCSDTQNKLARATFKLIEQTKCF</sequence>
<evidence type="ECO:0000313" key="2">
    <source>
        <dbReference type="Proteomes" id="UP001159363"/>
    </source>
</evidence>
<reference evidence="1 2" key="1">
    <citation type="submission" date="2023-02" db="EMBL/GenBank/DDBJ databases">
        <title>LHISI_Scaffold_Assembly.</title>
        <authorList>
            <person name="Stuart O.P."/>
            <person name="Cleave R."/>
            <person name="Magrath M.J.L."/>
            <person name="Mikheyev A.S."/>
        </authorList>
    </citation>
    <scope>NUCLEOTIDE SEQUENCE [LARGE SCALE GENOMIC DNA]</scope>
    <source>
        <strain evidence="1">Daus_M_001</strain>
        <tissue evidence="1">Leg muscle</tissue>
    </source>
</reference>
<keyword evidence="2" id="KW-1185">Reference proteome</keyword>
<proteinExistence type="predicted"/>
<organism evidence="1 2">
    <name type="scientific">Dryococelus australis</name>
    <dbReference type="NCBI Taxonomy" id="614101"/>
    <lineage>
        <taxon>Eukaryota</taxon>
        <taxon>Metazoa</taxon>
        <taxon>Ecdysozoa</taxon>
        <taxon>Arthropoda</taxon>
        <taxon>Hexapoda</taxon>
        <taxon>Insecta</taxon>
        <taxon>Pterygota</taxon>
        <taxon>Neoptera</taxon>
        <taxon>Polyneoptera</taxon>
        <taxon>Phasmatodea</taxon>
        <taxon>Verophasmatodea</taxon>
        <taxon>Anareolatae</taxon>
        <taxon>Phasmatidae</taxon>
        <taxon>Eurycanthinae</taxon>
        <taxon>Dryococelus</taxon>
    </lineage>
</organism>
<accession>A0ABQ9GU93</accession>
<dbReference type="Proteomes" id="UP001159363">
    <property type="component" value="Chromosome 8"/>
</dbReference>
<protein>
    <submittedName>
        <fullName evidence="1">Uncharacterized protein</fullName>
    </submittedName>
</protein>
<gene>
    <name evidence="1" type="ORF">PR048_023496</name>
</gene>